<dbReference type="PANTHER" id="PTHR12478:SF16">
    <property type="entry name" value="PROTEIN CHARYBDE-RELATED"/>
    <property type="match status" value="1"/>
</dbReference>
<dbReference type="InterPro" id="IPR038281">
    <property type="entry name" value="RTP801-like_C_sf"/>
</dbReference>
<dbReference type="GO" id="GO:0009968">
    <property type="term" value="P:negative regulation of signal transduction"/>
    <property type="evidence" value="ECO:0007669"/>
    <property type="project" value="InterPro"/>
</dbReference>
<reference evidence="5" key="1">
    <citation type="submission" date="2023-01" db="EMBL/GenBank/DDBJ databases">
        <title>Key to firefly adult light organ development and bioluminescence: homeobox transcription factors regulate luciferase expression and transportation to peroxisome.</title>
        <authorList>
            <person name="Fu X."/>
        </authorList>
    </citation>
    <scope>NUCLEOTIDE SEQUENCE [LARGE SCALE GENOMIC DNA]</scope>
</reference>
<gene>
    <name evidence="4" type="ORF">RN001_004567</name>
</gene>
<evidence type="ECO:0000256" key="2">
    <source>
        <dbReference type="ARBA" id="ARBA00010670"/>
    </source>
</evidence>
<dbReference type="PANTHER" id="PTHR12478">
    <property type="entry name" value="DNA-DAMAGE-INDUCIBLE TRANSCRIPT 4 PROTEIN DDIT4"/>
    <property type="match status" value="1"/>
</dbReference>
<dbReference type="GO" id="GO:0005737">
    <property type="term" value="C:cytoplasm"/>
    <property type="evidence" value="ECO:0007669"/>
    <property type="project" value="UniProtKB-SubCell"/>
</dbReference>
<dbReference type="AlphaFoldDB" id="A0AAN7SPK7"/>
<dbReference type="Pfam" id="PF07809">
    <property type="entry name" value="RTP801_C"/>
    <property type="match status" value="1"/>
</dbReference>
<name>A0AAN7SPK7_9COLE</name>
<evidence type="ECO:0000256" key="3">
    <source>
        <dbReference type="ARBA" id="ARBA00022490"/>
    </source>
</evidence>
<evidence type="ECO:0000313" key="4">
    <source>
        <dbReference type="EMBL" id="KAK4881248.1"/>
    </source>
</evidence>
<dbReference type="GO" id="GO:0032006">
    <property type="term" value="P:regulation of TOR signaling"/>
    <property type="evidence" value="ECO:0007669"/>
    <property type="project" value="TreeGrafter"/>
</dbReference>
<dbReference type="Gene3D" id="3.90.470.40">
    <property type="entry name" value="RTP801-like"/>
    <property type="match status" value="1"/>
</dbReference>
<sequence>MEILAVTNVDYNTQKDWEYEVYPTLEEGECTTAVTGLSKRLETEFRAAKLTHMSCGKVLLPCGLFQAISRDILAMADSKPCGFSGCMLYLNFAGEQDCRIKCSPYTDFTFKLYLFNSFLPQFLKKTTYGDTVMISTEYDLDKKNCIVCTSSEQ</sequence>
<evidence type="ECO:0000313" key="5">
    <source>
        <dbReference type="Proteomes" id="UP001353858"/>
    </source>
</evidence>
<proteinExistence type="inferred from homology"/>
<dbReference type="Proteomes" id="UP001353858">
    <property type="component" value="Unassembled WGS sequence"/>
</dbReference>
<organism evidence="4 5">
    <name type="scientific">Aquatica leii</name>
    <dbReference type="NCBI Taxonomy" id="1421715"/>
    <lineage>
        <taxon>Eukaryota</taxon>
        <taxon>Metazoa</taxon>
        <taxon>Ecdysozoa</taxon>
        <taxon>Arthropoda</taxon>
        <taxon>Hexapoda</taxon>
        <taxon>Insecta</taxon>
        <taxon>Pterygota</taxon>
        <taxon>Neoptera</taxon>
        <taxon>Endopterygota</taxon>
        <taxon>Coleoptera</taxon>
        <taxon>Polyphaga</taxon>
        <taxon>Elateriformia</taxon>
        <taxon>Elateroidea</taxon>
        <taxon>Lampyridae</taxon>
        <taxon>Luciolinae</taxon>
        <taxon>Aquatica</taxon>
    </lineage>
</organism>
<dbReference type="GO" id="GO:0006915">
    <property type="term" value="P:apoptotic process"/>
    <property type="evidence" value="ECO:0007669"/>
    <property type="project" value="TreeGrafter"/>
</dbReference>
<evidence type="ECO:0000256" key="1">
    <source>
        <dbReference type="ARBA" id="ARBA00004496"/>
    </source>
</evidence>
<protein>
    <submittedName>
        <fullName evidence="4">Uncharacterized protein</fullName>
    </submittedName>
</protein>
<keyword evidence="3" id="KW-0963">Cytoplasm</keyword>
<comment type="similarity">
    <text evidence="2">Belongs to the DDIT4 family.</text>
</comment>
<dbReference type="EMBL" id="JARPUR010000002">
    <property type="protein sequence ID" value="KAK4881248.1"/>
    <property type="molecule type" value="Genomic_DNA"/>
</dbReference>
<dbReference type="InterPro" id="IPR012918">
    <property type="entry name" value="RTP801-like"/>
</dbReference>
<comment type="caution">
    <text evidence="4">The sequence shown here is derived from an EMBL/GenBank/DDBJ whole genome shotgun (WGS) entry which is preliminary data.</text>
</comment>
<comment type="subcellular location">
    <subcellularLocation>
        <location evidence="1">Cytoplasm</location>
    </subcellularLocation>
</comment>
<keyword evidence="5" id="KW-1185">Reference proteome</keyword>
<accession>A0AAN7SPK7</accession>